<name>A0ABW0R093_9BACL</name>
<evidence type="ECO:0000256" key="1">
    <source>
        <dbReference type="ARBA" id="ARBA00004196"/>
    </source>
</evidence>
<reference evidence="5" key="1">
    <citation type="journal article" date="2019" name="Int. J. Syst. Evol. Microbiol.">
        <title>The Global Catalogue of Microorganisms (GCM) 10K type strain sequencing project: providing services to taxonomists for standard genome sequencing and annotation.</title>
        <authorList>
            <consortium name="The Broad Institute Genomics Platform"/>
            <consortium name="The Broad Institute Genome Sequencing Center for Infectious Disease"/>
            <person name="Wu L."/>
            <person name="Ma J."/>
        </authorList>
    </citation>
    <scope>NUCLEOTIDE SEQUENCE [LARGE SCALE GENOMIC DNA]</scope>
    <source>
        <strain evidence="5">CGMCC 1.18578</strain>
    </source>
</reference>
<proteinExistence type="inferred from homology"/>
<dbReference type="Gene3D" id="3.40.50.2300">
    <property type="match status" value="2"/>
</dbReference>
<sequence length="343" mass="37053">MKQAEWLKICGLVLLIGILLVTGGCKFALGGIGSDTDDSGKNAKTDVVTTVTAGQTAAMRSPVPTTVAADHLTFGIIYPMAHPFYEMITEYAKEAAAKEGVQLIVKAPDEANLEQQIRMMETLIKQKVDGIAIDPVDKFALAPVIDKAIQAGIPVICFESDSPKSRRLAYIGSDNRQAGERMGKLLDGLLEGKGMVIMETGMSGMTSLGERLDGLLNYLNRQTEIQVLEVRYNEGKEAAALSNLEQMIEAHPHFDAFVALDVMSGSASVLVWKASGLDRYALTFGMMPEIQQAIDNGQITAAVSQNEKQWGERIVTRLLEATQGKSIPPFDDMGTTETPVDNG</sequence>
<accession>A0ABW0R093</accession>
<gene>
    <name evidence="4" type="ORF">ACFPQ4_10100</name>
</gene>
<comment type="caution">
    <text evidence="4">The sequence shown here is derived from an EMBL/GenBank/DDBJ whole genome shotgun (WGS) entry which is preliminary data.</text>
</comment>
<dbReference type="RefSeq" id="WP_378111716.1">
    <property type="nucleotide sequence ID" value="NZ_JBHSNC010000030.1"/>
</dbReference>
<evidence type="ECO:0000313" key="5">
    <source>
        <dbReference type="Proteomes" id="UP001596108"/>
    </source>
</evidence>
<dbReference type="PANTHER" id="PTHR30036:SF7">
    <property type="entry name" value="ABC TRANSPORTER PERIPLASMIC-BINDING PROTEIN YPHF"/>
    <property type="match status" value="1"/>
</dbReference>
<organism evidence="4 5">
    <name type="scientific">Cohnella yongneupensis</name>
    <dbReference type="NCBI Taxonomy" id="425006"/>
    <lineage>
        <taxon>Bacteria</taxon>
        <taxon>Bacillati</taxon>
        <taxon>Bacillota</taxon>
        <taxon>Bacilli</taxon>
        <taxon>Bacillales</taxon>
        <taxon>Paenibacillaceae</taxon>
        <taxon>Cohnella</taxon>
    </lineage>
</organism>
<comment type="similarity">
    <text evidence="2">Belongs to the bacterial solute-binding protein 2 family.</text>
</comment>
<keyword evidence="5" id="KW-1185">Reference proteome</keyword>
<comment type="subcellular location">
    <subcellularLocation>
        <location evidence="1">Cell envelope</location>
    </subcellularLocation>
</comment>
<protein>
    <submittedName>
        <fullName evidence="4">Substrate-binding domain-containing protein</fullName>
    </submittedName>
</protein>
<evidence type="ECO:0000256" key="2">
    <source>
        <dbReference type="ARBA" id="ARBA00007639"/>
    </source>
</evidence>
<evidence type="ECO:0000259" key="3">
    <source>
        <dbReference type="Pfam" id="PF13407"/>
    </source>
</evidence>
<dbReference type="SUPFAM" id="SSF53822">
    <property type="entry name" value="Periplasmic binding protein-like I"/>
    <property type="match status" value="1"/>
</dbReference>
<dbReference type="PANTHER" id="PTHR30036">
    <property type="entry name" value="D-XYLOSE-BINDING PERIPLASMIC PROTEIN"/>
    <property type="match status" value="1"/>
</dbReference>
<evidence type="ECO:0000313" key="4">
    <source>
        <dbReference type="EMBL" id="MFC5529795.1"/>
    </source>
</evidence>
<dbReference type="PROSITE" id="PS51257">
    <property type="entry name" value="PROKAR_LIPOPROTEIN"/>
    <property type="match status" value="1"/>
</dbReference>
<feature type="domain" description="Periplasmic binding protein" evidence="3">
    <location>
        <begin position="77"/>
        <end position="325"/>
    </location>
</feature>
<dbReference type="EMBL" id="JBHSNC010000030">
    <property type="protein sequence ID" value="MFC5529795.1"/>
    <property type="molecule type" value="Genomic_DNA"/>
</dbReference>
<dbReference type="InterPro" id="IPR028082">
    <property type="entry name" value="Peripla_BP_I"/>
</dbReference>
<dbReference type="InterPro" id="IPR050555">
    <property type="entry name" value="Bact_Solute-Bind_Prot2"/>
</dbReference>
<dbReference type="Proteomes" id="UP001596108">
    <property type="component" value="Unassembled WGS sequence"/>
</dbReference>
<dbReference type="Pfam" id="PF13407">
    <property type="entry name" value="Peripla_BP_4"/>
    <property type="match status" value="1"/>
</dbReference>
<dbReference type="InterPro" id="IPR025997">
    <property type="entry name" value="SBP_2_dom"/>
</dbReference>